<dbReference type="InterPro" id="IPR008920">
    <property type="entry name" value="TF_FadR/GntR_C"/>
</dbReference>
<reference evidence="6" key="1">
    <citation type="submission" date="2019-07" db="EMBL/GenBank/DDBJ databases">
        <title>Bacillus alkalisoli sp. nov. isolated from saline soil.</title>
        <authorList>
            <person name="Sun J.-Q."/>
            <person name="Xu L."/>
        </authorList>
    </citation>
    <scope>NUCLEOTIDE SEQUENCE [LARGE SCALE GENOMIC DNA]</scope>
    <source>
        <strain evidence="6">M4U3P1</strain>
    </source>
</reference>
<protein>
    <submittedName>
        <fullName evidence="5">FadR family transcriptional regulator</fullName>
    </submittedName>
</protein>
<name>A0A859FGW8_9BACI</name>
<organism evidence="5 6">
    <name type="scientific">Paenalkalicoccus suaedae</name>
    <dbReference type="NCBI Taxonomy" id="2592382"/>
    <lineage>
        <taxon>Bacteria</taxon>
        <taxon>Bacillati</taxon>
        <taxon>Bacillota</taxon>
        <taxon>Bacilli</taxon>
        <taxon>Bacillales</taxon>
        <taxon>Bacillaceae</taxon>
        <taxon>Paenalkalicoccus</taxon>
    </lineage>
</organism>
<dbReference type="RefSeq" id="WP_176010023.1">
    <property type="nucleotide sequence ID" value="NZ_CP041372.2"/>
</dbReference>
<dbReference type="EMBL" id="CP041372">
    <property type="protein sequence ID" value="QKS72040.1"/>
    <property type="molecule type" value="Genomic_DNA"/>
</dbReference>
<dbReference type="SUPFAM" id="SSF46785">
    <property type="entry name" value="Winged helix' DNA-binding domain"/>
    <property type="match status" value="1"/>
</dbReference>
<dbReference type="InterPro" id="IPR036390">
    <property type="entry name" value="WH_DNA-bd_sf"/>
</dbReference>
<dbReference type="PROSITE" id="PS50949">
    <property type="entry name" value="HTH_GNTR"/>
    <property type="match status" value="1"/>
</dbReference>
<dbReference type="AlphaFoldDB" id="A0A859FGW8"/>
<keyword evidence="1" id="KW-0805">Transcription regulation</keyword>
<dbReference type="CDD" id="cd07377">
    <property type="entry name" value="WHTH_GntR"/>
    <property type="match status" value="1"/>
</dbReference>
<dbReference type="GO" id="GO:0003700">
    <property type="term" value="F:DNA-binding transcription factor activity"/>
    <property type="evidence" value="ECO:0007669"/>
    <property type="project" value="InterPro"/>
</dbReference>
<dbReference type="GO" id="GO:0003677">
    <property type="term" value="F:DNA binding"/>
    <property type="evidence" value="ECO:0007669"/>
    <property type="project" value="UniProtKB-KW"/>
</dbReference>
<sequence>MAVTENKVYVRILKEIEQLIMTNDLSAGDKLPSERDLSERLQVGRSSVREALRSLELLDLIETRKGEGTFVKQAGSHRLAEILASFFLQDPRARRDLRETRRMIEVEAVRLACDRATAEEVEELENVLRDSYHVWRDGHIPVEEDILFHKTIVQISQNKLMMNIWRPLVEYSKVALRESLSREGRMEHALEEHESIVEAIKCRDVSRAVDKMNIHLANSQF</sequence>
<evidence type="ECO:0000313" key="5">
    <source>
        <dbReference type="EMBL" id="QKS72040.1"/>
    </source>
</evidence>
<dbReference type="Proteomes" id="UP000318138">
    <property type="component" value="Chromosome"/>
</dbReference>
<evidence type="ECO:0000313" key="6">
    <source>
        <dbReference type="Proteomes" id="UP000318138"/>
    </source>
</evidence>
<dbReference type="Pfam" id="PF00392">
    <property type="entry name" value="GntR"/>
    <property type="match status" value="1"/>
</dbReference>
<dbReference type="Pfam" id="PF07729">
    <property type="entry name" value="FCD"/>
    <property type="match status" value="1"/>
</dbReference>
<dbReference type="SUPFAM" id="SSF48008">
    <property type="entry name" value="GntR ligand-binding domain-like"/>
    <property type="match status" value="1"/>
</dbReference>
<proteinExistence type="predicted"/>
<dbReference type="InterPro" id="IPR011711">
    <property type="entry name" value="GntR_C"/>
</dbReference>
<evidence type="ECO:0000256" key="1">
    <source>
        <dbReference type="ARBA" id="ARBA00023015"/>
    </source>
</evidence>
<gene>
    <name evidence="5" type="ORF">FLK61_35855</name>
</gene>
<dbReference type="SMART" id="SM00895">
    <property type="entry name" value="FCD"/>
    <property type="match status" value="1"/>
</dbReference>
<dbReference type="PANTHER" id="PTHR43537">
    <property type="entry name" value="TRANSCRIPTIONAL REGULATOR, GNTR FAMILY"/>
    <property type="match status" value="1"/>
</dbReference>
<dbReference type="PANTHER" id="PTHR43537:SF5">
    <property type="entry name" value="UXU OPERON TRANSCRIPTIONAL REGULATOR"/>
    <property type="match status" value="1"/>
</dbReference>
<dbReference type="Gene3D" id="1.20.120.530">
    <property type="entry name" value="GntR ligand-binding domain-like"/>
    <property type="match status" value="1"/>
</dbReference>
<evidence type="ECO:0000259" key="4">
    <source>
        <dbReference type="PROSITE" id="PS50949"/>
    </source>
</evidence>
<dbReference type="KEGG" id="psua:FLK61_35855"/>
<dbReference type="Gene3D" id="1.10.10.10">
    <property type="entry name" value="Winged helix-like DNA-binding domain superfamily/Winged helix DNA-binding domain"/>
    <property type="match status" value="1"/>
</dbReference>
<keyword evidence="6" id="KW-1185">Reference proteome</keyword>
<dbReference type="InterPro" id="IPR000524">
    <property type="entry name" value="Tscrpt_reg_HTH_GntR"/>
</dbReference>
<evidence type="ECO:0000256" key="3">
    <source>
        <dbReference type="ARBA" id="ARBA00023163"/>
    </source>
</evidence>
<keyword evidence="2" id="KW-0238">DNA-binding</keyword>
<accession>A0A859FGW8</accession>
<evidence type="ECO:0000256" key="2">
    <source>
        <dbReference type="ARBA" id="ARBA00023125"/>
    </source>
</evidence>
<dbReference type="InterPro" id="IPR036388">
    <property type="entry name" value="WH-like_DNA-bd_sf"/>
</dbReference>
<dbReference type="SMART" id="SM00345">
    <property type="entry name" value="HTH_GNTR"/>
    <property type="match status" value="1"/>
</dbReference>
<feature type="domain" description="HTH gntR-type" evidence="4">
    <location>
        <begin position="6"/>
        <end position="74"/>
    </location>
</feature>
<dbReference type="PRINTS" id="PR00035">
    <property type="entry name" value="HTHGNTR"/>
</dbReference>
<keyword evidence="3" id="KW-0804">Transcription</keyword>